<proteinExistence type="predicted"/>
<comment type="caution">
    <text evidence="1">The sequence shown here is derived from an EMBL/GenBank/DDBJ whole genome shotgun (WGS) entry which is preliminary data.</text>
</comment>
<name>A0A1E7LCH7_9ACTN</name>
<keyword evidence="2" id="KW-1185">Reference proteome</keyword>
<organism evidence="1 2">
    <name type="scientific">Streptomyces nanshensis</name>
    <dbReference type="NCBI Taxonomy" id="518642"/>
    <lineage>
        <taxon>Bacteria</taxon>
        <taxon>Bacillati</taxon>
        <taxon>Actinomycetota</taxon>
        <taxon>Actinomycetes</taxon>
        <taxon>Kitasatosporales</taxon>
        <taxon>Streptomycetaceae</taxon>
        <taxon>Streptomyces</taxon>
    </lineage>
</organism>
<dbReference type="AlphaFoldDB" id="A0A1E7LCH7"/>
<protein>
    <submittedName>
        <fullName evidence="1">Uncharacterized protein</fullName>
    </submittedName>
</protein>
<dbReference type="EMBL" id="LJGW01000039">
    <property type="protein sequence ID" value="OEV13811.1"/>
    <property type="molecule type" value="Genomic_DNA"/>
</dbReference>
<dbReference type="RefSeq" id="WP_070014677.1">
    <property type="nucleotide sequence ID" value="NZ_LJGW01000039.1"/>
</dbReference>
<accession>A0A1E7LCH7</accession>
<evidence type="ECO:0000313" key="2">
    <source>
        <dbReference type="Proteomes" id="UP000176005"/>
    </source>
</evidence>
<sequence>MTALISEAPLGVAVVDCERVECLCGRISPFLDDEDEGHQEAHDAGWHVLGREECECPILCGDCAEEWCGVRDDSPRLLGMRVI</sequence>
<evidence type="ECO:0000313" key="1">
    <source>
        <dbReference type="EMBL" id="OEV13811.1"/>
    </source>
</evidence>
<gene>
    <name evidence="1" type="ORF">AN218_01890</name>
</gene>
<reference evidence="1 2" key="1">
    <citation type="journal article" date="2016" name="Front. Microbiol.">
        <title>Comparative Genomics Analysis of Streptomyces Species Reveals Their Adaptation to the Marine Environment and Their Diversity at the Genomic Level.</title>
        <authorList>
            <person name="Tian X."/>
            <person name="Zhang Z."/>
            <person name="Yang T."/>
            <person name="Chen M."/>
            <person name="Li J."/>
            <person name="Chen F."/>
            <person name="Yang J."/>
            <person name="Li W."/>
            <person name="Zhang B."/>
            <person name="Zhang Z."/>
            <person name="Wu J."/>
            <person name="Zhang C."/>
            <person name="Long L."/>
            <person name="Xiao J."/>
        </authorList>
    </citation>
    <scope>NUCLEOTIDE SEQUENCE [LARGE SCALE GENOMIC DNA]</scope>
    <source>
        <strain evidence="1 2">SCSIO 10429</strain>
    </source>
</reference>
<dbReference type="Proteomes" id="UP000176005">
    <property type="component" value="Unassembled WGS sequence"/>
</dbReference>